<sequence length="407" mass="41911">MQAMSTSSGYPRRMASLSSLFGGSSAASTRPPSYSSFPAEDLPAPPPPYQPVRALTAAQQQSQSTPLLNKPSRYPPTAPARTDFYALPSTTALQRKLTAWAIIQLAVFLAMAAQIHVICTAHSRSHATCRSALPSLSAWIEKEFTDPGAQNAALVAVLLAPFAAYAAVDVLAVWIVVGVATAMRIELALVAAGSGYYAAHVAGNARVLVTAAIDAGLHPAAVTAASALAAGLAILAVVYAARIMHALHLVAVTIEGRTLTVQLPFRSITHDDIVAHEHVVDDDALDLVLVPPLAAVGAGLRSVRLVSRSKPPVVVALDAPGFTRALDALVEWNVACTEGVDAAGTCAQSSAVRLPRVASLAADEGVGSARRRSASSVAADPAVSTAPLVVDLTVPGPLPTATMSQAL</sequence>
<keyword evidence="2" id="KW-0812">Transmembrane</keyword>
<evidence type="ECO:0000313" key="4">
    <source>
        <dbReference type="Proteomes" id="UP000054350"/>
    </source>
</evidence>
<dbReference type="AlphaFoldDB" id="A0A0L0SWA2"/>
<evidence type="ECO:0000256" key="2">
    <source>
        <dbReference type="SAM" id="Phobius"/>
    </source>
</evidence>
<evidence type="ECO:0000313" key="3">
    <source>
        <dbReference type="EMBL" id="KNE66665.1"/>
    </source>
</evidence>
<reference evidence="3 4" key="1">
    <citation type="submission" date="2009-11" db="EMBL/GenBank/DDBJ databases">
        <title>Annotation of Allomyces macrogynus ATCC 38327.</title>
        <authorList>
            <consortium name="The Broad Institute Genome Sequencing Platform"/>
            <person name="Russ C."/>
            <person name="Cuomo C."/>
            <person name="Burger G."/>
            <person name="Gray M.W."/>
            <person name="Holland P.W.H."/>
            <person name="King N."/>
            <person name="Lang F.B.F."/>
            <person name="Roger A.J."/>
            <person name="Ruiz-Trillo I."/>
            <person name="Young S.K."/>
            <person name="Zeng Q."/>
            <person name="Gargeya S."/>
            <person name="Fitzgerald M."/>
            <person name="Haas B."/>
            <person name="Abouelleil A."/>
            <person name="Alvarado L."/>
            <person name="Arachchi H.M."/>
            <person name="Berlin A."/>
            <person name="Chapman S.B."/>
            <person name="Gearin G."/>
            <person name="Goldberg J."/>
            <person name="Griggs A."/>
            <person name="Gujja S."/>
            <person name="Hansen M."/>
            <person name="Heiman D."/>
            <person name="Howarth C."/>
            <person name="Larimer J."/>
            <person name="Lui A."/>
            <person name="MacDonald P.J.P."/>
            <person name="McCowen C."/>
            <person name="Montmayeur A."/>
            <person name="Murphy C."/>
            <person name="Neiman D."/>
            <person name="Pearson M."/>
            <person name="Priest M."/>
            <person name="Roberts A."/>
            <person name="Saif S."/>
            <person name="Shea T."/>
            <person name="Sisk P."/>
            <person name="Stolte C."/>
            <person name="Sykes S."/>
            <person name="Wortman J."/>
            <person name="Nusbaum C."/>
            <person name="Birren B."/>
        </authorList>
    </citation>
    <scope>NUCLEOTIDE SEQUENCE [LARGE SCALE GENOMIC DNA]</scope>
    <source>
        <strain evidence="3 4">ATCC 38327</strain>
    </source>
</reference>
<name>A0A0L0SWA2_ALLM3</name>
<feature type="transmembrane region" description="Helical" evidence="2">
    <location>
        <begin position="152"/>
        <end position="177"/>
    </location>
</feature>
<proteinExistence type="predicted"/>
<evidence type="ECO:0000256" key="1">
    <source>
        <dbReference type="SAM" id="MobiDB-lite"/>
    </source>
</evidence>
<dbReference type="EMBL" id="GG745350">
    <property type="protein sequence ID" value="KNE66665.1"/>
    <property type="molecule type" value="Genomic_DNA"/>
</dbReference>
<keyword evidence="4" id="KW-1185">Reference proteome</keyword>
<dbReference type="OrthoDB" id="5587741at2759"/>
<protein>
    <submittedName>
        <fullName evidence="3">Uncharacterized protein</fullName>
    </submittedName>
</protein>
<dbReference type="Proteomes" id="UP000054350">
    <property type="component" value="Unassembled WGS sequence"/>
</dbReference>
<dbReference type="VEuPathDB" id="FungiDB:AMAG_11779"/>
<feature type="region of interest" description="Disordered" evidence="1">
    <location>
        <begin position="21"/>
        <end position="75"/>
    </location>
</feature>
<reference evidence="4" key="2">
    <citation type="submission" date="2009-11" db="EMBL/GenBank/DDBJ databases">
        <title>The Genome Sequence of Allomyces macrogynus strain ATCC 38327.</title>
        <authorList>
            <consortium name="The Broad Institute Genome Sequencing Platform"/>
            <person name="Russ C."/>
            <person name="Cuomo C."/>
            <person name="Shea T."/>
            <person name="Young S.K."/>
            <person name="Zeng Q."/>
            <person name="Koehrsen M."/>
            <person name="Haas B."/>
            <person name="Borodovsky M."/>
            <person name="Guigo R."/>
            <person name="Alvarado L."/>
            <person name="Berlin A."/>
            <person name="Borenstein D."/>
            <person name="Chen Z."/>
            <person name="Engels R."/>
            <person name="Freedman E."/>
            <person name="Gellesch M."/>
            <person name="Goldberg J."/>
            <person name="Griggs A."/>
            <person name="Gujja S."/>
            <person name="Heiman D."/>
            <person name="Hepburn T."/>
            <person name="Howarth C."/>
            <person name="Jen D."/>
            <person name="Larson L."/>
            <person name="Lewis B."/>
            <person name="Mehta T."/>
            <person name="Park D."/>
            <person name="Pearson M."/>
            <person name="Roberts A."/>
            <person name="Saif S."/>
            <person name="Shenoy N."/>
            <person name="Sisk P."/>
            <person name="Stolte C."/>
            <person name="Sykes S."/>
            <person name="Walk T."/>
            <person name="White J."/>
            <person name="Yandava C."/>
            <person name="Burger G."/>
            <person name="Gray M.W."/>
            <person name="Holland P.W.H."/>
            <person name="King N."/>
            <person name="Lang F.B.F."/>
            <person name="Roger A.J."/>
            <person name="Ruiz-Trillo I."/>
            <person name="Lander E."/>
            <person name="Nusbaum C."/>
        </authorList>
    </citation>
    <scope>NUCLEOTIDE SEQUENCE [LARGE SCALE GENOMIC DNA]</scope>
    <source>
        <strain evidence="4">ATCC 38327</strain>
    </source>
</reference>
<accession>A0A0L0SWA2</accession>
<feature type="transmembrane region" description="Helical" evidence="2">
    <location>
        <begin position="220"/>
        <end position="241"/>
    </location>
</feature>
<gene>
    <name evidence="3" type="ORF">AMAG_11779</name>
</gene>
<feature type="transmembrane region" description="Helical" evidence="2">
    <location>
        <begin position="97"/>
        <end position="121"/>
    </location>
</feature>
<keyword evidence="2" id="KW-0472">Membrane</keyword>
<organism evidence="3 4">
    <name type="scientific">Allomyces macrogynus (strain ATCC 38327)</name>
    <name type="common">Allomyces javanicus var. macrogynus</name>
    <dbReference type="NCBI Taxonomy" id="578462"/>
    <lineage>
        <taxon>Eukaryota</taxon>
        <taxon>Fungi</taxon>
        <taxon>Fungi incertae sedis</taxon>
        <taxon>Blastocladiomycota</taxon>
        <taxon>Blastocladiomycetes</taxon>
        <taxon>Blastocladiales</taxon>
        <taxon>Blastocladiaceae</taxon>
        <taxon>Allomyces</taxon>
    </lineage>
</organism>
<feature type="compositionally biased region" description="Low complexity" evidence="1">
    <location>
        <begin position="51"/>
        <end position="65"/>
    </location>
</feature>
<keyword evidence="2" id="KW-1133">Transmembrane helix</keyword>